<dbReference type="AlphaFoldDB" id="A0A9W7IBR5"/>
<proteinExistence type="predicted"/>
<dbReference type="OrthoDB" id="1778806at2759"/>
<gene>
    <name evidence="2" type="ORF">HRI_002979200</name>
</gene>
<dbReference type="EMBL" id="BSYR01000025">
    <property type="protein sequence ID" value="GMI93099.1"/>
    <property type="molecule type" value="Genomic_DNA"/>
</dbReference>
<reference evidence="2" key="1">
    <citation type="submission" date="2023-05" db="EMBL/GenBank/DDBJ databases">
        <title>Genome and transcriptome analyses reveal genes involved in the formation of fine ridges on petal epidermal cells in Hibiscus trionum.</title>
        <authorList>
            <person name="Koshimizu S."/>
            <person name="Masuda S."/>
            <person name="Ishii T."/>
            <person name="Shirasu K."/>
            <person name="Hoshino A."/>
            <person name="Arita M."/>
        </authorList>
    </citation>
    <scope>NUCLEOTIDE SEQUENCE</scope>
    <source>
        <strain evidence="2">Hamamatsu line</strain>
    </source>
</reference>
<accession>A0A9W7IBR5</accession>
<name>A0A9W7IBR5_HIBTR</name>
<feature type="chain" id="PRO_5040948276" description="Secreted protein" evidence="1">
    <location>
        <begin position="24"/>
        <end position="141"/>
    </location>
</feature>
<sequence>MASSSLASPLCTWLVAACVSVTSENDQSRSLLLSGLTSSNTRLGRWARNKKKALFFKCCGDRIATNKDADLISSFRGSMTSCLAFEPCNEYYFGKLFFFFIKMEVCLLSLAPEMSPSIKIASKEDSIEKLLVLVIFSFLIF</sequence>
<organism evidence="2 3">
    <name type="scientific">Hibiscus trionum</name>
    <name type="common">Flower of an hour</name>
    <dbReference type="NCBI Taxonomy" id="183268"/>
    <lineage>
        <taxon>Eukaryota</taxon>
        <taxon>Viridiplantae</taxon>
        <taxon>Streptophyta</taxon>
        <taxon>Embryophyta</taxon>
        <taxon>Tracheophyta</taxon>
        <taxon>Spermatophyta</taxon>
        <taxon>Magnoliopsida</taxon>
        <taxon>eudicotyledons</taxon>
        <taxon>Gunneridae</taxon>
        <taxon>Pentapetalae</taxon>
        <taxon>rosids</taxon>
        <taxon>malvids</taxon>
        <taxon>Malvales</taxon>
        <taxon>Malvaceae</taxon>
        <taxon>Malvoideae</taxon>
        <taxon>Hibiscus</taxon>
    </lineage>
</organism>
<evidence type="ECO:0000256" key="1">
    <source>
        <dbReference type="SAM" id="SignalP"/>
    </source>
</evidence>
<comment type="caution">
    <text evidence="2">The sequence shown here is derived from an EMBL/GenBank/DDBJ whole genome shotgun (WGS) entry which is preliminary data.</text>
</comment>
<protein>
    <recommendedName>
        <fullName evidence="4">Secreted protein</fullName>
    </recommendedName>
</protein>
<evidence type="ECO:0000313" key="3">
    <source>
        <dbReference type="Proteomes" id="UP001165190"/>
    </source>
</evidence>
<keyword evidence="1" id="KW-0732">Signal</keyword>
<evidence type="ECO:0000313" key="2">
    <source>
        <dbReference type="EMBL" id="GMI93099.1"/>
    </source>
</evidence>
<keyword evidence="3" id="KW-1185">Reference proteome</keyword>
<dbReference type="Proteomes" id="UP001165190">
    <property type="component" value="Unassembled WGS sequence"/>
</dbReference>
<evidence type="ECO:0008006" key="4">
    <source>
        <dbReference type="Google" id="ProtNLM"/>
    </source>
</evidence>
<feature type="signal peptide" evidence="1">
    <location>
        <begin position="1"/>
        <end position="23"/>
    </location>
</feature>